<name>A0A549YEJ5_9BACI</name>
<dbReference type="InterPro" id="IPR016162">
    <property type="entry name" value="Ald_DH_N"/>
</dbReference>
<organism evidence="8 10">
    <name type="scientific">Lentibacillus cibarius</name>
    <dbReference type="NCBI Taxonomy" id="2583219"/>
    <lineage>
        <taxon>Bacteria</taxon>
        <taxon>Bacillati</taxon>
        <taxon>Bacillota</taxon>
        <taxon>Bacilli</taxon>
        <taxon>Bacillales</taxon>
        <taxon>Bacillaceae</taxon>
        <taxon>Lentibacillus</taxon>
    </lineage>
</organism>
<gene>
    <name evidence="7" type="ORF">FFL34_04400</name>
    <name evidence="8" type="ORF">FH966_00465</name>
</gene>
<evidence type="ECO:0000256" key="4">
    <source>
        <dbReference type="PROSITE-ProRule" id="PRU10007"/>
    </source>
</evidence>
<evidence type="ECO:0000313" key="7">
    <source>
        <dbReference type="EMBL" id="TMN21434.1"/>
    </source>
</evidence>
<dbReference type="GO" id="GO:0016620">
    <property type="term" value="F:oxidoreductase activity, acting on the aldehyde or oxo group of donors, NAD or NADP as acceptor"/>
    <property type="evidence" value="ECO:0007669"/>
    <property type="project" value="InterPro"/>
</dbReference>
<dbReference type="CDD" id="cd07091">
    <property type="entry name" value="ALDH_F1-2_Ald2-like"/>
    <property type="match status" value="1"/>
</dbReference>
<dbReference type="Pfam" id="PF00171">
    <property type="entry name" value="Aldedh"/>
    <property type="match status" value="1"/>
</dbReference>
<accession>A0A5S3QHQ8</accession>
<dbReference type="Gene3D" id="3.40.309.10">
    <property type="entry name" value="Aldehyde Dehydrogenase, Chain A, domain 2"/>
    <property type="match status" value="1"/>
</dbReference>
<feature type="active site" evidence="4">
    <location>
        <position position="266"/>
    </location>
</feature>
<keyword evidence="10" id="KW-1185">Reference proteome</keyword>
<keyword evidence="3" id="KW-0520">NAD</keyword>
<evidence type="ECO:0000256" key="1">
    <source>
        <dbReference type="ARBA" id="ARBA00009986"/>
    </source>
</evidence>
<dbReference type="InterPro" id="IPR016163">
    <property type="entry name" value="Ald_DH_C"/>
</dbReference>
<sequence>MITSQVELKPKVKAFLEGEKELYINGAYTPAASGKTFEVYNPATEDVLAKVSEAQEEDIDQAVKAAREAFENSEWATMTTAERSHLIYKFADLLEQNREELAQLEALDNGKPYTIALEDDVDGTVEHFRYYAGWATKVLGQTTPISPDYLNYTVHEPVGVVGQIIPWNFPLSMASWKLGAALATGCTSVIKPAEQTPLSLLYAAGLFKEAGFPDGVVNIVPGYGETTGEAIVNHTDIDKLAFTGSTDVGKSIMRKAADQVKDVTLELGGKSPNLILEDADVDKAIDAAFSGIMDNHGQNCSATSRVYVHRKHYDRVVEGLAERAKATKLGNGMDTDTEMGPLVSKEQFDRVMNYIEIGKKEGAKLVAGGDRAFDQGYFVQPTVFADVEDDMRIAREEIFGPVVAVFPFNTTEEAIRRANDSDYGLAAAVFTENIRTGHTVARRLKAGTVWINDTNQENPAAAFGGYKQSGIGREMGNYALDNYTEVKSVWVNLQQ</sequence>
<dbReference type="Proteomes" id="UP000306980">
    <property type="component" value="Unassembled WGS sequence"/>
</dbReference>
<evidence type="ECO:0000259" key="6">
    <source>
        <dbReference type="Pfam" id="PF00171"/>
    </source>
</evidence>
<evidence type="ECO:0000313" key="9">
    <source>
        <dbReference type="Proteomes" id="UP000306980"/>
    </source>
</evidence>
<dbReference type="PANTHER" id="PTHR11699">
    <property type="entry name" value="ALDEHYDE DEHYDROGENASE-RELATED"/>
    <property type="match status" value="1"/>
</dbReference>
<dbReference type="GO" id="GO:0019752">
    <property type="term" value="P:carboxylic acid metabolic process"/>
    <property type="evidence" value="ECO:0007669"/>
    <property type="project" value="UniProtKB-ARBA"/>
</dbReference>
<dbReference type="AlphaFoldDB" id="A0A549YEJ5"/>
<dbReference type="InterPro" id="IPR029510">
    <property type="entry name" value="Ald_DH_CS_GLU"/>
</dbReference>
<dbReference type="SUPFAM" id="SSF53720">
    <property type="entry name" value="ALDH-like"/>
    <property type="match status" value="1"/>
</dbReference>
<dbReference type="RefSeq" id="WP_138601831.1">
    <property type="nucleotide sequence ID" value="NZ_VCIA01000001.1"/>
</dbReference>
<dbReference type="InterPro" id="IPR015590">
    <property type="entry name" value="Aldehyde_DH_dom"/>
</dbReference>
<evidence type="ECO:0000256" key="5">
    <source>
        <dbReference type="RuleBase" id="RU003345"/>
    </source>
</evidence>
<dbReference type="EMBL" id="VCIA01000001">
    <property type="protein sequence ID" value="TMN21434.1"/>
    <property type="molecule type" value="Genomic_DNA"/>
</dbReference>
<comment type="similarity">
    <text evidence="1 5">Belongs to the aldehyde dehydrogenase family.</text>
</comment>
<dbReference type="FunFam" id="3.40.309.10:FF:000001">
    <property type="entry name" value="Mitochondrial aldehyde dehydrogenase 2"/>
    <property type="match status" value="1"/>
</dbReference>
<evidence type="ECO:0000256" key="2">
    <source>
        <dbReference type="ARBA" id="ARBA00023002"/>
    </source>
</evidence>
<evidence type="ECO:0000313" key="8">
    <source>
        <dbReference type="EMBL" id="TRM10311.1"/>
    </source>
</evidence>
<feature type="domain" description="Aldehyde dehydrogenase" evidence="6">
    <location>
        <begin position="30"/>
        <end position="489"/>
    </location>
</feature>
<dbReference type="OrthoDB" id="9762913at2"/>
<evidence type="ECO:0000313" key="10">
    <source>
        <dbReference type="Proteomes" id="UP000319280"/>
    </source>
</evidence>
<dbReference type="Gene3D" id="3.40.605.10">
    <property type="entry name" value="Aldehyde Dehydrogenase, Chain A, domain 1"/>
    <property type="match status" value="1"/>
</dbReference>
<dbReference type="FunFam" id="3.40.605.10:FF:000011">
    <property type="entry name" value="ALD5p Mitochondrial aldehyde dehydrogenase"/>
    <property type="match status" value="1"/>
</dbReference>
<dbReference type="Proteomes" id="UP000319280">
    <property type="component" value="Unassembled WGS sequence"/>
</dbReference>
<reference evidence="8 10" key="2">
    <citation type="submission" date="2019-07" db="EMBL/GenBank/DDBJ databases">
        <title>Genomic analysis of Lentibacillus sp. NKC851-2.</title>
        <authorList>
            <person name="Oh Y.J."/>
        </authorList>
    </citation>
    <scope>NUCLEOTIDE SEQUENCE [LARGE SCALE GENOMIC DNA]</scope>
    <source>
        <strain evidence="8 10">NKC851-2</strain>
    </source>
</reference>
<comment type="caution">
    <text evidence="8">The sequence shown here is derived from an EMBL/GenBank/DDBJ whole genome shotgun (WGS) entry which is preliminary data.</text>
</comment>
<dbReference type="PROSITE" id="PS00687">
    <property type="entry name" value="ALDEHYDE_DEHYDR_GLU"/>
    <property type="match status" value="1"/>
</dbReference>
<dbReference type="InterPro" id="IPR016161">
    <property type="entry name" value="Ald_DH/histidinol_DH"/>
</dbReference>
<accession>A0A549YEJ5</accession>
<keyword evidence="2 5" id="KW-0560">Oxidoreductase</keyword>
<reference evidence="7 9" key="1">
    <citation type="submission" date="2019-05" db="EMBL/GenBank/DDBJ databases">
        <title>Genomic analysis of Lentibacillus sp. NKC220-2.</title>
        <authorList>
            <person name="Oh Y.J."/>
        </authorList>
    </citation>
    <scope>NUCLEOTIDE SEQUENCE [LARGE SCALE GENOMIC DNA]</scope>
    <source>
        <strain evidence="7 9">NKC220-2</strain>
    </source>
</reference>
<evidence type="ECO:0000256" key="3">
    <source>
        <dbReference type="ARBA" id="ARBA00023027"/>
    </source>
</evidence>
<dbReference type="EMBL" id="VJMZ01000001">
    <property type="protein sequence ID" value="TRM10311.1"/>
    <property type="molecule type" value="Genomic_DNA"/>
</dbReference>
<protein>
    <submittedName>
        <fullName evidence="8">Aldehyde dehydrogenase family protein</fullName>
    </submittedName>
</protein>
<dbReference type="FunFam" id="3.40.605.10:FF:000026">
    <property type="entry name" value="Aldehyde dehydrogenase, putative"/>
    <property type="match status" value="1"/>
</dbReference>
<proteinExistence type="inferred from homology"/>